<evidence type="ECO:0000313" key="2">
    <source>
        <dbReference type="Proteomes" id="UP001062846"/>
    </source>
</evidence>
<comment type="caution">
    <text evidence="1">The sequence shown here is derived from an EMBL/GenBank/DDBJ whole genome shotgun (WGS) entry which is preliminary data.</text>
</comment>
<protein>
    <submittedName>
        <fullName evidence="1">Uncharacterized protein</fullName>
    </submittedName>
</protein>
<dbReference type="Proteomes" id="UP001062846">
    <property type="component" value="Chromosome 13"/>
</dbReference>
<gene>
    <name evidence="1" type="ORF">RHMOL_Rhmol13G0218300</name>
</gene>
<dbReference type="EMBL" id="CM046400">
    <property type="protein sequence ID" value="KAI8525278.1"/>
    <property type="molecule type" value="Genomic_DNA"/>
</dbReference>
<sequence>MENPICQTRSVQLGPFHAMPRLLTRKAQTASPLFDKLIRRKNKGTFCSSYLAKMGILLLLVFYAIFIASFTHTAIATNSTLTPAQNLTDGQALVSPNQRFELSFFSPGNSKNRYLGVHYHNLPLTVVWVANKNRPITDASGQLTVTENGALVIKNGSDGIVWDTNVTEAGNSPILQLLDSGNLVVRENESGDFIWESFDYLSDTLLPGMKLGWNVKTGLNRVMRSWKSNEDPSDGEFSFSLDPPETPQLILRKNSENQYRWGPWDGARFSGSNELKTNPVFTPIFTSNSDEVYYTYQVLNDSVLFRFVVTQLGLVQYYTWRNEEWVMMVTLNRDYCDRYEMCGAYGNCYDDDVPCRCLKGFTPKSPQDWNLLDSSGGCRRKHELNCSNNIGDGFVKYSGLKLPDHSVLWENYNLEECRTECLKTCNCMGFTNINVSGNGRQCVVWLDELIDIRHFPDGGEELYIRMARAELESIADAKRKKKMVVIVVVVVCTVLGMIISATIGYYICQLRKAKIKAEQEKSFFNVSNEESQDNAFELPIFDLSTISSATEKFSSGKKIGQGGFGPVYEGVLPSGQVIAVKRLSQSSGQGILEFKNEVILIAKLQHRNLVRLLGCCIQGEERMLIYEFLPNKSLDNFIFVASFTAVAATDTLTPFQRLKDGQTLVSGNQGFEVGFFAPPDQTNIRYLGIWYKDITPLTVVWVANRTKPVKNLDATLMLDFNGGLAIQDRKHNLVWLSMPSKTACEPVLQILNSGNLVVRDDCNGYLWESFDYPSDTLLPGMKIGWDYKTGRNRVMTSWKKCDDPQSGDFSFGLDTPRLPQLVLERSSIRESRWGPWDGARFSGTNALWINPVFQPVFLTNSDGVHFTYNALNKSVLVRLVVTQFGKVQFLTWKNYSEEWVPIVTLNKDSCDAYGSCGPYGICYIGELNCQCLKGFTVNLSGGWMDWTAGCKRNFELECDRDGFVEFKGLKLPDNGTVWENLGYNECEKNCLQECSCMAYTYLDVYANGTSTCVVWLNELFDMQSFPHGGDDLHIRMARAELESIASAKLEKDQNLVSIIISSAAAGMALLGFLIARCVFTVRQGPENCELNSSGRSNGSQEENQEFRLYNIRVISAATNNFSNDNKIGQGGFGPVYKGELPAGKEIAVKRLSRNSRQGHEQFENESSLIARLQHRNLVKLFGCCVHEDERMLIYEYLLNKSLDKFIFGVGSILYIVLYMPSKDPNFLSVFFLVS</sequence>
<name>A0ACC0LAW5_RHOML</name>
<accession>A0ACC0LAW5</accession>
<proteinExistence type="predicted"/>
<organism evidence="1 2">
    <name type="scientific">Rhododendron molle</name>
    <name type="common">Chinese azalea</name>
    <name type="synonym">Azalea mollis</name>
    <dbReference type="NCBI Taxonomy" id="49168"/>
    <lineage>
        <taxon>Eukaryota</taxon>
        <taxon>Viridiplantae</taxon>
        <taxon>Streptophyta</taxon>
        <taxon>Embryophyta</taxon>
        <taxon>Tracheophyta</taxon>
        <taxon>Spermatophyta</taxon>
        <taxon>Magnoliopsida</taxon>
        <taxon>eudicotyledons</taxon>
        <taxon>Gunneridae</taxon>
        <taxon>Pentapetalae</taxon>
        <taxon>asterids</taxon>
        <taxon>Ericales</taxon>
        <taxon>Ericaceae</taxon>
        <taxon>Ericoideae</taxon>
        <taxon>Rhodoreae</taxon>
        <taxon>Rhododendron</taxon>
    </lineage>
</organism>
<keyword evidence="2" id="KW-1185">Reference proteome</keyword>
<evidence type="ECO:0000313" key="1">
    <source>
        <dbReference type="EMBL" id="KAI8525278.1"/>
    </source>
</evidence>
<reference evidence="1" key="1">
    <citation type="submission" date="2022-02" db="EMBL/GenBank/DDBJ databases">
        <title>Plant Genome Project.</title>
        <authorList>
            <person name="Zhang R.-G."/>
        </authorList>
    </citation>
    <scope>NUCLEOTIDE SEQUENCE</scope>
    <source>
        <strain evidence="1">AT1</strain>
    </source>
</reference>